<dbReference type="SUPFAM" id="SSF50494">
    <property type="entry name" value="Trypsin-like serine proteases"/>
    <property type="match status" value="1"/>
</dbReference>
<evidence type="ECO:0000313" key="5">
    <source>
        <dbReference type="Proteomes" id="UP001595556"/>
    </source>
</evidence>
<evidence type="ECO:0000256" key="1">
    <source>
        <dbReference type="ARBA" id="ARBA00022670"/>
    </source>
</evidence>
<dbReference type="RefSeq" id="WP_377302972.1">
    <property type="nucleotide sequence ID" value="NZ_CP180191.1"/>
</dbReference>
<reference evidence="5" key="1">
    <citation type="journal article" date="2019" name="Int. J. Syst. Evol. Microbiol.">
        <title>The Global Catalogue of Microorganisms (GCM) 10K type strain sequencing project: providing services to taxonomists for standard genome sequencing and annotation.</title>
        <authorList>
            <consortium name="The Broad Institute Genomics Platform"/>
            <consortium name="The Broad Institute Genome Sequencing Center for Infectious Disease"/>
            <person name="Wu L."/>
            <person name="Ma J."/>
        </authorList>
    </citation>
    <scope>NUCLEOTIDE SEQUENCE [LARGE SCALE GENOMIC DNA]</scope>
    <source>
        <strain evidence="5">KCTC 52168</strain>
    </source>
</reference>
<dbReference type="Gene3D" id="2.30.42.10">
    <property type="match status" value="1"/>
</dbReference>
<dbReference type="PROSITE" id="PS50106">
    <property type="entry name" value="PDZ"/>
    <property type="match status" value="1"/>
</dbReference>
<protein>
    <submittedName>
        <fullName evidence="4">S1C family serine protease</fullName>
        <ecNumber evidence="4">3.4.21.-</ecNumber>
    </submittedName>
</protein>
<dbReference type="EMBL" id="JBHRTI010000004">
    <property type="protein sequence ID" value="MFC3147677.1"/>
    <property type="molecule type" value="Genomic_DNA"/>
</dbReference>
<dbReference type="SUPFAM" id="SSF50156">
    <property type="entry name" value="PDZ domain-like"/>
    <property type="match status" value="1"/>
</dbReference>
<feature type="domain" description="PDZ" evidence="3">
    <location>
        <begin position="330"/>
        <end position="363"/>
    </location>
</feature>
<gene>
    <name evidence="4" type="ORF">ACFOEN_08485</name>
</gene>
<dbReference type="SMART" id="SM00228">
    <property type="entry name" value="PDZ"/>
    <property type="match status" value="1"/>
</dbReference>
<evidence type="ECO:0000313" key="4">
    <source>
        <dbReference type="EMBL" id="MFC3147677.1"/>
    </source>
</evidence>
<keyword evidence="1 4" id="KW-0645">Protease</keyword>
<sequence>MRKLWLIFAQSVTVLLAALFVVATLKPEWLRASGPLSGVQQVITQPLGSGAATPQGGPITVKEATAVAKPVAVLPGHSIGFADAARLAAPAVVNIFTTKQVKPRRNAPADPFFRFFGNPDDRSGGGRQENSLGSGVIVSAQGVVLTNNHVIEGADEIEVALNDGRRTFARVVGSDPETDLAVLRIDLPELTPITLARLEATRVGDSVLAIGNPFGVGQTVTSGIVSALGRSHLGINTFENFIQTDAAINPGNSGGALVDAQGHLLGINTAIFSRDGGSLGIGFAIPVSTAKNVMEQILANGKVVRGYIGVDPRDVGEDFVAKFKLPNTDGVLIDGVLANQPAARAGIRRGDVLVAIDNLPIKDTVGLLNNVASLPPGKETTVRLYREGKLIELPITVGTRPAVKRITQPE</sequence>
<dbReference type="InterPro" id="IPR001478">
    <property type="entry name" value="PDZ"/>
</dbReference>
<dbReference type="GO" id="GO:0006508">
    <property type="term" value="P:proteolysis"/>
    <property type="evidence" value="ECO:0007669"/>
    <property type="project" value="UniProtKB-KW"/>
</dbReference>
<dbReference type="EC" id="3.4.21.-" evidence="4"/>
<organism evidence="4 5">
    <name type="scientific">Piscinibacterium candidicorallinum</name>
    <dbReference type="NCBI Taxonomy" id="1793872"/>
    <lineage>
        <taxon>Bacteria</taxon>
        <taxon>Pseudomonadati</taxon>
        <taxon>Pseudomonadota</taxon>
        <taxon>Betaproteobacteria</taxon>
        <taxon>Burkholderiales</taxon>
        <taxon>Piscinibacterium</taxon>
    </lineage>
</organism>
<accession>A0ABV7H243</accession>
<comment type="caution">
    <text evidence="4">The sequence shown here is derived from an EMBL/GenBank/DDBJ whole genome shotgun (WGS) entry which is preliminary data.</text>
</comment>
<dbReference type="InterPro" id="IPR036034">
    <property type="entry name" value="PDZ_sf"/>
</dbReference>
<dbReference type="Pfam" id="PF13180">
    <property type="entry name" value="PDZ_2"/>
    <property type="match status" value="1"/>
</dbReference>
<dbReference type="Pfam" id="PF13365">
    <property type="entry name" value="Trypsin_2"/>
    <property type="match status" value="1"/>
</dbReference>
<proteinExistence type="predicted"/>
<keyword evidence="2 4" id="KW-0378">Hydrolase</keyword>
<evidence type="ECO:0000256" key="2">
    <source>
        <dbReference type="ARBA" id="ARBA00022801"/>
    </source>
</evidence>
<dbReference type="InterPro" id="IPR009003">
    <property type="entry name" value="Peptidase_S1_PA"/>
</dbReference>
<dbReference type="Proteomes" id="UP001595556">
    <property type="component" value="Unassembled WGS sequence"/>
</dbReference>
<dbReference type="PRINTS" id="PR00834">
    <property type="entry name" value="PROTEASES2C"/>
</dbReference>
<dbReference type="PANTHER" id="PTHR43343:SF3">
    <property type="entry name" value="PROTEASE DO-LIKE 8, CHLOROPLASTIC"/>
    <property type="match status" value="1"/>
</dbReference>
<dbReference type="GO" id="GO:0008233">
    <property type="term" value="F:peptidase activity"/>
    <property type="evidence" value="ECO:0007669"/>
    <property type="project" value="UniProtKB-KW"/>
</dbReference>
<dbReference type="InterPro" id="IPR051201">
    <property type="entry name" value="Chloro_Bact_Ser_Proteases"/>
</dbReference>
<dbReference type="PANTHER" id="PTHR43343">
    <property type="entry name" value="PEPTIDASE S12"/>
    <property type="match status" value="1"/>
</dbReference>
<evidence type="ECO:0000259" key="3">
    <source>
        <dbReference type="PROSITE" id="PS50106"/>
    </source>
</evidence>
<dbReference type="Gene3D" id="2.40.10.120">
    <property type="match status" value="1"/>
</dbReference>
<keyword evidence="5" id="KW-1185">Reference proteome</keyword>
<dbReference type="InterPro" id="IPR001940">
    <property type="entry name" value="Peptidase_S1C"/>
</dbReference>
<name>A0ABV7H243_9BURK</name>